<dbReference type="GO" id="GO:0019287">
    <property type="term" value="P:isopentenyl diphosphate biosynthetic process, mevalonate pathway"/>
    <property type="evidence" value="ECO:0007669"/>
    <property type="project" value="TreeGrafter"/>
</dbReference>
<evidence type="ECO:0000259" key="2">
    <source>
        <dbReference type="Pfam" id="PF22700"/>
    </source>
</evidence>
<dbReference type="InterPro" id="IPR011989">
    <property type="entry name" value="ARM-like"/>
</dbReference>
<dbReference type="Gene3D" id="1.25.10.10">
    <property type="entry name" value="Leucine-rich Repeat Variant"/>
    <property type="match status" value="1"/>
</dbReference>
<dbReference type="SUPFAM" id="SSF54211">
    <property type="entry name" value="Ribosomal protein S5 domain 2-like"/>
    <property type="match status" value="1"/>
</dbReference>
<dbReference type="GO" id="GO:0007165">
    <property type="term" value="P:signal transduction"/>
    <property type="evidence" value="ECO:0007669"/>
    <property type="project" value="InterPro"/>
</dbReference>
<dbReference type="InterPro" id="IPR002554">
    <property type="entry name" value="PP2A_B56"/>
</dbReference>
<dbReference type="AlphaFoldDB" id="A0A8J5EXX4"/>
<dbReference type="GO" id="GO:0000159">
    <property type="term" value="C:protein phosphatase type 2A complex"/>
    <property type="evidence" value="ECO:0007669"/>
    <property type="project" value="InterPro"/>
</dbReference>
<dbReference type="Gene3D" id="3.30.230.10">
    <property type="match status" value="1"/>
</dbReference>
<comment type="caution">
    <text evidence="3">The sequence shown here is derived from an EMBL/GenBank/DDBJ whole genome shotgun (WGS) entry which is preliminary data.</text>
</comment>
<dbReference type="Proteomes" id="UP000734854">
    <property type="component" value="Unassembled WGS sequence"/>
</dbReference>
<dbReference type="SUPFAM" id="SSF48371">
    <property type="entry name" value="ARM repeat"/>
    <property type="match status" value="1"/>
</dbReference>
<dbReference type="InterPro" id="IPR020568">
    <property type="entry name" value="Ribosomal_Su5_D2-typ_SF"/>
</dbReference>
<evidence type="ECO:0000256" key="1">
    <source>
        <dbReference type="SAM" id="MobiDB-lite"/>
    </source>
</evidence>
<dbReference type="EMBL" id="JACMSC010000018">
    <property type="protein sequence ID" value="KAG6476829.1"/>
    <property type="molecule type" value="Genomic_DNA"/>
</dbReference>
<dbReference type="Pfam" id="PF01603">
    <property type="entry name" value="B56"/>
    <property type="match status" value="1"/>
</dbReference>
<feature type="compositionally biased region" description="Polar residues" evidence="1">
    <location>
        <begin position="52"/>
        <end position="73"/>
    </location>
</feature>
<dbReference type="InterPro" id="IPR016024">
    <property type="entry name" value="ARM-type_fold"/>
</dbReference>
<proteinExistence type="predicted"/>
<dbReference type="PANTHER" id="PTHR10977">
    <property type="entry name" value="DIPHOSPHOMEVALONATE DECARBOXYLASE"/>
    <property type="match status" value="1"/>
</dbReference>
<sequence length="290" mass="31667">MVRDDDVVVVLQDEDVLALQAVSVALPNNVTPNIEDDEVAVGLQVGVDPSPQELSFASRSSGADHSSPCQLHSSPAPGVLAREKEVKQQTLSELVDFVQSGSGWLNEQVQEELLHTVDVNIFHSLPPASHENTGIEPTDPEEEDPYRWEISVSGDRFQNCLREIRTLARDVEDVDKGVLIRKEDWQKLHFHIASYNNFPTAARLASSAAGFTCLVFTLAKLLNVDQDHRKLSSIARQGSGSACRSLYGGFVKWAMGDDASGSDSIAVPLAPESHWNDLVIIIAVDFLKSG</sequence>
<dbReference type="GO" id="GO:0005829">
    <property type="term" value="C:cytosol"/>
    <property type="evidence" value="ECO:0007669"/>
    <property type="project" value="TreeGrafter"/>
</dbReference>
<feature type="domain" description="Diphosphomevalonate decarboxylase-like N-terminal" evidence="2">
    <location>
        <begin position="153"/>
        <end position="266"/>
    </location>
</feature>
<reference evidence="3 4" key="1">
    <citation type="submission" date="2020-08" db="EMBL/GenBank/DDBJ databases">
        <title>Plant Genome Project.</title>
        <authorList>
            <person name="Zhang R.-G."/>
        </authorList>
    </citation>
    <scope>NUCLEOTIDE SEQUENCE [LARGE SCALE GENOMIC DNA]</scope>
    <source>
        <tissue evidence="3">Rhizome</tissue>
    </source>
</reference>
<dbReference type="InterPro" id="IPR014721">
    <property type="entry name" value="Ribsml_uS5_D2-typ_fold_subgr"/>
</dbReference>
<organism evidence="3 4">
    <name type="scientific">Zingiber officinale</name>
    <name type="common">Ginger</name>
    <name type="synonym">Amomum zingiber</name>
    <dbReference type="NCBI Taxonomy" id="94328"/>
    <lineage>
        <taxon>Eukaryota</taxon>
        <taxon>Viridiplantae</taxon>
        <taxon>Streptophyta</taxon>
        <taxon>Embryophyta</taxon>
        <taxon>Tracheophyta</taxon>
        <taxon>Spermatophyta</taxon>
        <taxon>Magnoliopsida</taxon>
        <taxon>Liliopsida</taxon>
        <taxon>Zingiberales</taxon>
        <taxon>Zingiberaceae</taxon>
        <taxon>Zingiber</taxon>
    </lineage>
</organism>
<evidence type="ECO:0000313" key="3">
    <source>
        <dbReference type="EMBL" id="KAG6476829.1"/>
    </source>
</evidence>
<dbReference type="GO" id="GO:0019888">
    <property type="term" value="F:protein phosphatase regulator activity"/>
    <property type="evidence" value="ECO:0007669"/>
    <property type="project" value="InterPro"/>
</dbReference>
<accession>A0A8J5EXX4</accession>
<feature type="region of interest" description="Disordered" evidence="1">
    <location>
        <begin position="52"/>
        <end position="75"/>
    </location>
</feature>
<name>A0A8J5EXX4_ZINOF</name>
<protein>
    <recommendedName>
        <fullName evidence="2">Diphosphomevalonate decarboxylase-like N-terminal domain-containing protein</fullName>
    </recommendedName>
</protein>
<evidence type="ECO:0000313" key="4">
    <source>
        <dbReference type="Proteomes" id="UP000734854"/>
    </source>
</evidence>
<dbReference type="Pfam" id="PF22700">
    <property type="entry name" value="MVD-like_N"/>
    <property type="match status" value="1"/>
</dbReference>
<dbReference type="GO" id="GO:0004163">
    <property type="term" value="F:diphosphomevalonate decarboxylase activity"/>
    <property type="evidence" value="ECO:0007669"/>
    <property type="project" value="TreeGrafter"/>
</dbReference>
<keyword evidence="4" id="KW-1185">Reference proteome</keyword>
<dbReference type="InterPro" id="IPR053859">
    <property type="entry name" value="MVD-like_N"/>
</dbReference>
<gene>
    <name evidence="3" type="ORF">ZIOFF_066077</name>
</gene>
<dbReference type="PANTHER" id="PTHR10977:SF3">
    <property type="entry name" value="DIPHOSPHOMEVALONATE DECARBOXYLASE"/>
    <property type="match status" value="1"/>
</dbReference>